<name>A0A401UCR9_9BACT</name>
<organism evidence="2 3">
    <name type="scientific">Chryseotalea sanaruensis</name>
    <dbReference type="NCBI Taxonomy" id="2482724"/>
    <lineage>
        <taxon>Bacteria</taxon>
        <taxon>Pseudomonadati</taxon>
        <taxon>Bacteroidota</taxon>
        <taxon>Cytophagia</taxon>
        <taxon>Cytophagales</taxon>
        <taxon>Chryseotaleaceae</taxon>
        <taxon>Chryseotalea</taxon>
    </lineage>
</organism>
<gene>
    <name evidence="2" type="ORF">SanaruYs_29360</name>
</gene>
<dbReference type="Proteomes" id="UP000288227">
    <property type="component" value="Unassembled WGS sequence"/>
</dbReference>
<comment type="caution">
    <text evidence="2">The sequence shown here is derived from an EMBL/GenBank/DDBJ whole genome shotgun (WGS) entry which is preliminary data.</text>
</comment>
<feature type="domain" description="Lipocalin-like" evidence="1">
    <location>
        <begin position="10"/>
        <end position="145"/>
    </location>
</feature>
<dbReference type="EMBL" id="BHXQ01000005">
    <property type="protein sequence ID" value="GCC52698.1"/>
    <property type="molecule type" value="Genomic_DNA"/>
</dbReference>
<dbReference type="InterPro" id="IPR024311">
    <property type="entry name" value="Lipocalin-like"/>
</dbReference>
<dbReference type="AlphaFoldDB" id="A0A401UCR9"/>
<reference evidence="2 3" key="1">
    <citation type="submission" date="2018-11" db="EMBL/GenBank/DDBJ databases">
        <title>Chryseotalea sanarue gen. nov., sp., nov., a member of the family Cytophagaceae, isolated from a brackish lake in Hamamatsu Japan.</title>
        <authorList>
            <person name="Maejima Y."/>
            <person name="Iino T."/>
            <person name="Muraguchi Y."/>
            <person name="Fukuda K."/>
            <person name="Ohkuma M."/>
            <person name="Moriuchi R."/>
            <person name="Dohra H."/>
            <person name="Kimbara K."/>
            <person name="Shintani M."/>
        </authorList>
    </citation>
    <scope>NUCLEOTIDE SEQUENCE [LARGE SCALE GENOMIC DNA]</scope>
    <source>
        <strain evidence="2 3">Ys</strain>
    </source>
</reference>
<sequence>MTDSIKERLIGTWRLVSWKYRDAEGNEVDYFGKNAEGILMYDAYGNMNAQLMRANRTAFVSNDINGGTPQETKVAFDSYIAYFGKYEEVRPSEIVHKVRGSLFPNWFENNQLRYATLSENQLMLSTPPVPVDGVEIVFHITWRRVTD</sequence>
<accession>A0A401UCR9</accession>
<evidence type="ECO:0000259" key="1">
    <source>
        <dbReference type="Pfam" id="PF13924"/>
    </source>
</evidence>
<dbReference type="OrthoDB" id="118834at2"/>
<evidence type="ECO:0000313" key="3">
    <source>
        <dbReference type="Proteomes" id="UP000288227"/>
    </source>
</evidence>
<protein>
    <recommendedName>
        <fullName evidence="1">Lipocalin-like domain-containing protein</fullName>
    </recommendedName>
</protein>
<proteinExistence type="predicted"/>
<dbReference type="Pfam" id="PF13924">
    <property type="entry name" value="Lipocalin_5"/>
    <property type="match status" value="1"/>
</dbReference>
<evidence type="ECO:0000313" key="2">
    <source>
        <dbReference type="EMBL" id="GCC52698.1"/>
    </source>
</evidence>
<keyword evidence="3" id="KW-1185">Reference proteome</keyword>
<dbReference type="RefSeq" id="WP_127123350.1">
    <property type="nucleotide sequence ID" value="NZ_BHXQ01000005.1"/>
</dbReference>